<accession>A0A7W8H8Z5</accession>
<dbReference type="Proteomes" id="UP000543642">
    <property type="component" value="Unassembled WGS sequence"/>
</dbReference>
<comment type="caution">
    <text evidence="1">The sequence shown here is derived from an EMBL/GenBank/DDBJ whole genome shotgun (WGS) entry which is preliminary data.</text>
</comment>
<evidence type="ECO:0000313" key="2">
    <source>
        <dbReference type="Proteomes" id="UP000543642"/>
    </source>
</evidence>
<dbReference type="AlphaFoldDB" id="A0A7W8H8Z5"/>
<reference evidence="1 2" key="1">
    <citation type="submission" date="2020-08" db="EMBL/GenBank/DDBJ databases">
        <title>Genomic Encyclopedia of Type Strains, Phase IV (KMG-IV): sequencing the most valuable type-strain genomes for metagenomic binning, comparative biology and taxonomic classification.</title>
        <authorList>
            <person name="Goeker M."/>
        </authorList>
    </citation>
    <scope>NUCLEOTIDE SEQUENCE [LARGE SCALE GENOMIC DNA]</scope>
    <source>
        <strain evidence="1 2">DSM 106146</strain>
    </source>
</reference>
<keyword evidence="2" id="KW-1185">Reference proteome</keyword>
<gene>
    <name evidence="1" type="ORF">HNP82_000963</name>
</gene>
<sequence length="146" mass="16616">MNSHNYDDLIHLPHYQSTTHPHMPLCSRAAQFSPFAALTGYDDAVAEAGRMTQNEKKLSSDLQEAINEKLTFCRRHQEDHPRLTLTFFVPDEKKDGGTYVTAIGNLENIDTQFCHLIFRNDQDAIITVPFDNITDIDAPAFEDYCP</sequence>
<organism evidence="1 2">
    <name type="scientific">Catenibacillus scindens</name>
    <dbReference type="NCBI Taxonomy" id="673271"/>
    <lineage>
        <taxon>Bacteria</taxon>
        <taxon>Bacillati</taxon>
        <taxon>Bacillota</taxon>
        <taxon>Clostridia</taxon>
        <taxon>Lachnospirales</taxon>
        <taxon>Lachnospiraceae</taxon>
        <taxon>Catenibacillus</taxon>
    </lineage>
</organism>
<dbReference type="EMBL" id="JACHFW010000002">
    <property type="protein sequence ID" value="MBB5263865.1"/>
    <property type="molecule type" value="Genomic_DNA"/>
</dbReference>
<name>A0A7W8H8Z5_9FIRM</name>
<proteinExistence type="predicted"/>
<evidence type="ECO:0008006" key="3">
    <source>
        <dbReference type="Google" id="ProtNLM"/>
    </source>
</evidence>
<protein>
    <recommendedName>
        <fullName evidence="3">YolD-like protein</fullName>
    </recommendedName>
</protein>
<evidence type="ECO:0000313" key="1">
    <source>
        <dbReference type="EMBL" id="MBB5263865.1"/>
    </source>
</evidence>
<dbReference type="RefSeq" id="WP_183772043.1">
    <property type="nucleotide sequence ID" value="NZ_JACHFW010000002.1"/>
</dbReference>